<protein>
    <recommendedName>
        <fullName evidence="7">EF-hand domain-containing protein</fullName>
    </recommendedName>
</protein>
<dbReference type="SMART" id="SM00054">
    <property type="entry name" value="EFh"/>
    <property type="match status" value="2"/>
</dbReference>
<dbReference type="GO" id="GO:0005509">
    <property type="term" value="F:calcium ion binding"/>
    <property type="evidence" value="ECO:0007669"/>
    <property type="project" value="InterPro"/>
</dbReference>
<evidence type="ECO:0000256" key="3">
    <source>
        <dbReference type="ARBA" id="ARBA00022837"/>
    </source>
</evidence>
<keyword evidence="1" id="KW-0479">Metal-binding</keyword>
<keyword evidence="5" id="KW-0175">Coiled coil</keyword>
<dbReference type="AlphaFoldDB" id="A0AAV2T8M0"/>
<dbReference type="InterPro" id="IPR011992">
    <property type="entry name" value="EF-hand-dom_pair"/>
</dbReference>
<keyword evidence="4" id="KW-0009">Actin-binding</keyword>
<feature type="region of interest" description="Disordered" evidence="6">
    <location>
        <begin position="1"/>
        <end position="22"/>
    </location>
</feature>
<name>A0AAV2T8M0_CALDB</name>
<comment type="caution">
    <text evidence="8">The sequence shown here is derived from an EMBL/GenBank/DDBJ whole genome shotgun (WGS) entry which is preliminary data.</text>
</comment>
<dbReference type="PANTHER" id="PTHR11915">
    <property type="entry name" value="SPECTRIN/FILAMIN RELATED CYTOSKELETAL PROTEIN"/>
    <property type="match status" value="1"/>
</dbReference>
<proteinExistence type="predicted"/>
<dbReference type="Pfam" id="PF13499">
    <property type="entry name" value="EF-hand_7"/>
    <property type="match status" value="1"/>
</dbReference>
<dbReference type="Proteomes" id="UP001497525">
    <property type="component" value="Unassembled WGS sequence"/>
</dbReference>
<dbReference type="SMART" id="SM01184">
    <property type="entry name" value="efhand_Ca_insen"/>
    <property type="match status" value="1"/>
</dbReference>
<evidence type="ECO:0000313" key="8">
    <source>
        <dbReference type="EMBL" id="CAL5133857.1"/>
    </source>
</evidence>
<evidence type="ECO:0000313" key="9">
    <source>
        <dbReference type="Proteomes" id="UP001497525"/>
    </source>
</evidence>
<dbReference type="Pfam" id="PF08726">
    <property type="entry name" value="EFhand_Ca_insen"/>
    <property type="match status" value="1"/>
</dbReference>
<evidence type="ECO:0000256" key="5">
    <source>
        <dbReference type="SAM" id="Coils"/>
    </source>
</evidence>
<dbReference type="InterPro" id="IPR018159">
    <property type="entry name" value="Spectrin/alpha-actinin"/>
</dbReference>
<dbReference type="PROSITE" id="PS50222">
    <property type="entry name" value="EF_HAND_2"/>
    <property type="match status" value="2"/>
</dbReference>
<dbReference type="InterPro" id="IPR014837">
    <property type="entry name" value="EF-hand_Ca_insen"/>
</dbReference>
<dbReference type="InterPro" id="IPR002048">
    <property type="entry name" value="EF_hand_dom"/>
</dbReference>
<evidence type="ECO:0000256" key="2">
    <source>
        <dbReference type="ARBA" id="ARBA00022737"/>
    </source>
</evidence>
<dbReference type="Gene3D" id="1.20.58.60">
    <property type="match status" value="4"/>
</dbReference>
<dbReference type="EMBL" id="CAXLJL010000157">
    <property type="protein sequence ID" value="CAL5133857.1"/>
    <property type="molecule type" value="Genomic_DNA"/>
</dbReference>
<evidence type="ECO:0000259" key="7">
    <source>
        <dbReference type="PROSITE" id="PS50222"/>
    </source>
</evidence>
<sequence>MPIEDYVGYPDDEEEEKSPEVPVDPAWELQQKKASLAANRISNALKANRENEQMIQEYGSLSSNLLQWIKEKLEYFSHREPQTTVAAVEFLQADSKVYQRQEKPSKLQEKARLETTYNTLQTRLRLSNKPPYVPAAEQYISAISDKWNELDKADKIYEEWLLEELQRLRRVEYMEKKFEIRCATHEAWAKGKPESLASKDYLSANLAEVRALMKRHEAFQSELEANDDRVERIRSLADALAELSYHNMAAVERRYQAIVGATEELKQLSATREQELARVLSILEKIDEMHLDFAKQAAHFRNWMDQTEEDLRDTPIMHSVMEVQHYSTAHNSFEATLEDTEKVYNSINSCASEARALAGKNHLTGCVENPYTNIKPEELPPRWALIKELSKKRSESLKQEEQKQLANDKLRREFADKATKFDSWMQTRKTEITKNCLEARGSLEEQRDDLKKLEESLSSNREMLEELERCSQALEDSHVYDNAYTNLSMPSLRVAWEQLFTSLRYSINVIENQILMRDSKGLTAEQMADLRACFRHFDRDETGKLEPNEFKACLVSLGHSFSDDPRIAESDFTKIMQEVDPGHKGFVTFDSFLDYMTRENADKDTPEQIIQSFKAMAGDKGYVTAEDIKRFLSPEDAEYCLKHMNRVNGPMGDSGALNYNQFAAEIYGHQRQNS</sequence>
<dbReference type="SMART" id="SM00150">
    <property type="entry name" value="SPEC"/>
    <property type="match status" value="4"/>
</dbReference>
<dbReference type="Pfam" id="PF00435">
    <property type="entry name" value="Spectrin"/>
    <property type="match status" value="3"/>
</dbReference>
<dbReference type="InterPro" id="IPR002017">
    <property type="entry name" value="Spectrin_repeat"/>
</dbReference>
<accession>A0AAV2T8M0</accession>
<dbReference type="PROSITE" id="PS00018">
    <property type="entry name" value="EF_HAND_1"/>
    <property type="match status" value="1"/>
</dbReference>
<evidence type="ECO:0000256" key="1">
    <source>
        <dbReference type="ARBA" id="ARBA00022723"/>
    </source>
</evidence>
<dbReference type="SUPFAM" id="SSF46966">
    <property type="entry name" value="Spectrin repeat"/>
    <property type="match status" value="4"/>
</dbReference>
<dbReference type="FunFam" id="1.10.238.10:FF:000004">
    <property type="entry name" value="Actinin alpha 1"/>
    <property type="match status" value="1"/>
</dbReference>
<feature type="domain" description="EF-hand" evidence="7">
    <location>
        <begin position="567"/>
        <end position="602"/>
    </location>
</feature>
<gene>
    <name evidence="8" type="ORF">CDAUBV1_LOCUS7085</name>
</gene>
<evidence type="ECO:0000256" key="6">
    <source>
        <dbReference type="SAM" id="MobiDB-lite"/>
    </source>
</evidence>
<dbReference type="SUPFAM" id="SSF47473">
    <property type="entry name" value="EF-hand"/>
    <property type="match status" value="1"/>
</dbReference>
<feature type="coiled-coil region" evidence="5">
    <location>
        <begin position="436"/>
        <end position="470"/>
    </location>
</feature>
<dbReference type="GO" id="GO:0003779">
    <property type="term" value="F:actin binding"/>
    <property type="evidence" value="ECO:0007669"/>
    <property type="project" value="UniProtKB-KW"/>
</dbReference>
<reference evidence="8" key="1">
    <citation type="submission" date="2024-06" db="EMBL/GenBank/DDBJ databases">
        <authorList>
            <person name="Liu X."/>
            <person name="Lenzi L."/>
            <person name="Haldenby T S."/>
            <person name="Uol C."/>
        </authorList>
    </citation>
    <scope>NUCLEOTIDE SEQUENCE</scope>
</reference>
<evidence type="ECO:0000256" key="4">
    <source>
        <dbReference type="ARBA" id="ARBA00023203"/>
    </source>
</evidence>
<feature type="domain" description="EF-hand" evidence="7">
    <location>
        <begin position="525"/>
        <end position="560"/>
    </location>
</feature>
<dbReference type="Gene3D" id="1.10.238.10">
    <property type="entry name" value="EF-hand"/>
    <property type="match status" value="2"/>
</dbReference>
<keyword evidence="2" id="KW-0677">Repeat</keyword>
<organism evidence="8 9">
    <name type="scientific">Calicophoron daubneyi</name>
    <name type="common">Rumen fluke</name>
    <name type="synonym">Paramphistomum daubneyi</name>
    <dbReference type="NCBI Taxonomy" id="300641"/>
    <lineage>
        <taxon>Eukaryota</taxon>
        <taxon>Metazoa</taxon>
        <taxon>Spiralia</taxon>
        <taxon>Lophotrochozoa</taxon>
        <taxon>Platyhelminthes</taxon>
        <taxon>Trematoda</taxon>
        <taxon>Digenea</taxon>
        <taxon>Plagiorchiida</taxon>
        <taxon>Pronocephalata</taxon>
        <taxon>Paramphistomoidea</taxon>
        <taxon>Paramphistomidae</taxon>
        <taxon>Calicophoron</taxon>
    </lineage>
</organism>
<dbReference type="CDD" id="cd00051">
    <property type="entry name" value="EFh"/>
    <property type="match status" value="1"/>
</dbReference>
<dbReference type="InterPro" id="IPR018247">
    <property type="entry name" value="EF_Hand_1_Ca_BS"/>
</dbReference>
<keyword evidence="3" id="KW-0106">Calcium</keyword>
<dbReference type="CDD" id="cd00176">
    <property type="entry name" value="SPEC"/>
    <property type="match status" value="2"/>
</dbReference>
<dbReference type="FunFam" id="1.20.58.60:FF:000005">
    <property type="entry name" value="Actinin alpha 1"/>
    <property type="match status" value="1"/>
</dbReference>